<dbReference type="Pfam" id="PF14511">
    <property type="entry name" value="RE_EcoO109I"/>
    <property type="match status" value="1"/>
</dbReference>
<gene>
    <name evidence="2" type="ORF">C8R28_100343</name>
</gene>
<sequence>MNIVAVNGCCYGKDSKPDKGDYFKYCGQRFWEFISGNNQLFTEIIEPIGHNAKEKNDHFVESYAQMINKFTKEFSNNFCKDNGEIDWEKLVRLNSAI</sequence>
<name>A0A2T5IV54_9PROT</name>
<evidence type="ECO:0000313" key="2">
    <source>
        <dbReference type="EMBL" id="PTQ87774.1"/>
    </source>
</evidence>
<dbReference type="InterPro" id="IPR011335">
    <property type="entry name" value="Restrct_endonuc-II-like"/>
</dbReference>
<dbReference type="InterPro" id="IPR032793">
    <property type="entry name" value="RE_EcoO109IR"/>
</dbReference>
<dbReference type="GO" id="GO:0004519">
    <property type="term" value="F:endonuclease activity"/>
    <property type="evidence" value="ECO:0007669"/>
    <property type="project" value="UniProtKB-KW"/>
</dbReference>
<dbReference type="EMBL" id="QAOL01000003">
    <property type="protein sequence ID" value="PTQ87774.1"/>
    <property type="molecule type" value="Genomic_DNA"/>
</dbReference>
<evidence type="ECO:0000259" key="1">
    <source>
        <dbReference type="Pfam" id="PF14511"/>
    </source>
</evidence>
<evidence type="ECO:0000313" key="3">
    <source>
        <dbReference type="Proteomes" id="UP000244110"/>
    </source>
</evidence>
<reference evidence="2 3" key="1">
    <citation type="submission" date="2018-04" db="EMBL/GenBank/DDBJ databases">
        <title>Active sludge and wastewater microbial communities from Klosterneuburg, Austria.</title>
        <authorList>
            <person name="Wagner M."/>
        </authorList>
    </citation>
    <scope>NUCLEOTIDE SEQUENCE [LARGE SCALE GENOMIC DNA]</scope>
    <source>
        <strain evidence="2 3">Nm4</strain>
    </source>
</reference>
<accession>A0A2T5IV54</accession>
<comment type="caution">
    <text evidence="2">The sequence shown here is derived from an EMBL/GenBank/DDBJ whole genome shotgun (WGS) entry which is preliminary data.</text>
</comment>
<dbReference type="AlphaFoldDB" id="A0A2T5IV54"/>
<proteinExistence type="predicted"/>
<keyword evidence="2" id="KW-0378">Hydrolase</keyword>
<keyword evidence="2" id="KW-0255">Endonuclease</keyword>
<keyword evidence="2" id="KW-0540">Nuclease</keyword>
<dbReference type="Proteomes" id="UP000244110">
    <property type="component" value="Unassembled WGS sequence"/>
</dbReference>
<organism evidence="2 3">
    <name type="scientific">Nitrosomonas ureae</name>
    <dbReference type="NCBI Taxonomy" id="44577"/>
    <lineage>
        <taxon>Bacteria</taxon>
        <taxon>Pseudomonadati</taxon>
        <taxon>Pseudomonadota</taxon>
        <taxon>Betaproteobacteria</taxon>
        <taxon>Nitrosomonadales</taxon>
        <taxon>Nitrosomonadaceae</taxon>
        <taxon>Nitrosomonas</taxon>
    </lineage>
</organism>
<feature type="domain" description="Type II restriction endonuclease EcoO109IR" evidence="1">
    <location>
        <begin position="2"/>
        <end position="56"/>
    </location>
</feature>
<protein>
    <submittedName>
        <fullName evidence="2">Type II restriction endonuclease EcoO109I-like protein</fullName>
    </submittedName>
</protein>
<dbReference type="SUPFAM" id="SSF52980">
    <property type="entry name" value="Restriction endonuclease-like"/>
    <property type="match status" value="1"/>
</dbReference>